<gene>
    <name evidence="2" type="ORF">PLEPLA_LOCUS18452</name>
</gene>
<protein>
    <submittedName>
        <fullName evidence="2">Uncharacterized protein</fullName>
    </submittedName>
</protein>
<feature type="compositionally biased region" description="Polar residues" evidence="1">
    <location>
        <begin position="88"/>
        <end position="98"/>
    </location>
</feature>
<dbReference type="Proteomes" id="UP001153269">
    <property type="component" value="Unassembled WGS sequence"/>
</dbReference>
<feature type="compositionally biased region" description="Polar residues" evidence="1">
    <location>
        <begin position="297"/>
        <end position="316"/>
    </location>
</feature>
<comment type="caution">
    <text evidence="2">The sequence shown here is derived from an EMBL/GenBank/DDBJ whole genome shotgun (WGS) entry which is preliminary data.</text>
</comment>
<dbReference type="EMBL" id="CADEAL010001234">
    <property type="protein sequence ID" value="CAB1430470.1"/>
    <property type="molecule type" value="Genomic_DNA"/>
</dbReference>
<accession>A0A9N7YGC1</accession>
<evidence type="ECO:0000313" key="2">
    <source>
        <dbReference type="EMBL" id="CAB1430470.1"/>
    </source>
</evidence>
<proteinExistence type="predicted"/>
<feature type="compositionally biased region" description="Polar residues" evidence="1">
    <location>
        <begin position="105"/>
        <end position="119"/>
    </location>
</feature>
<evidence type="ECO:0000256" key="1">
    <source>
        <dbReference type="SAM" id="MobiDB-lite"/>
    </source>
</evidence>
<feature type="region of interest" description="Disordered" evidence="1">
    <location>
        <begin position="392"/>
        <end position="423"/>
    </location>
</feature>
<reference evidence="2" key="1">
    <citation type="submission" date="2020-03" db="EMBL/GenBank/DDBJ databases">
        <authorList>
            <person name="Weist P."/>
        </authorList>
    </citation>
    <scope>NUCLEOTIDE SEQUENCE</scope>
</reference>
<dbReference type="AlphaFoldDB" id="A0A9N7YGC1"/>
<evidence type="ECO:0000313" key="3">
    <source>
        <dbReference type="Proteomes" id="UP001153269"/>
    </source>
</evidence>
<sequence>MAQEDQHIAILTSFKSDGSVCVVGREIYQVFGVTGSSASCSSVLRDIEHLRWDEGVFKEPSMQTGELCSPVPCQEEEPQSHLLPVGSGTASLHRTLTAEQEPRAGTQSRNPRAGTQSRNTEQEHRAGTQSRNPEQEPRAGTQSRNTEQEPRAGTQSRNTEQEPRTGIQSRNPELEPRAGNQSRTPDQDPREGTRSGNPEQEPGAGNRSRNLEQEPRAGTQRGNPEREPRAGTQSWNTELEPRAGNQSRNPRAGTPEQEPRAGTQRGNPEQERRAGTQSWNPEQETRAGTPEQEPRAGTQSRNPEQETRAGTQSRSVRTSKQKRRNILILAEPQLLCNLVNCSCMRGTRLLQLGNHQEHLTCDWNHDFSVMEEPPGGGLLRNLRASCEQLDPDASSPRCGLRRGVSSDHEPGQQTVLSDSCRST</sequence>
<keyword evidence="3" id="KW-1185">Reference proteome</keyword>
<feature type="region of interest" description="Disordered" evidence="1">
    <location>
        <begin position="61"/>
        <end position="321"/>
    </location>
</feature>
<organism evidence="2 3">
    <name type="scientific">Pleuronectes platessa</name>
    <name type="common">European plaice</name>
    <dbReference type="NCBI Taxonomy" id="8262"/>
    <lineage>
        <taxon>Eukaryota</taxon>
        <taxon>Metazoa</taxon>
        <taxon>Chordata</taxon>
        <taxon>Craniata</taxon>
        <taxon>Vertebrata</taxon>
        <taxon>Euteleostomi</taxon>
        <taxon>Actinopterygii</taxon>
        <taxon>Neopterygii</taxon>
        <taxon>Teleostei</taxon>
        <taxon>Neoteleostei</taxon>
        <taxon>Acanthomorphata</taxon>
        <taxon>Carangaria</taxon>
        <taxon>Pleuronectiformes</taxon>
        <taxon>Pleuronectoidei</taxon>
        <taxon>Pleuronectidae</taxon>
        <taxon>Pleuronectes</taxon>
    </lineage>
</organism>
<name>A0A9N7YGC1_PLEPL</name>
<feature type="compositionally biased region" description="Polar residues" evidence="1">
    <location>
        <begin position="411"/>
        <end position="423"/>
    </location>
</feature>